<dbReference type="OrthoDB" id="9764302at2"/>
<dbReference type="PANTHER" id="PTHR35889:SF3">
    <property type="entry name" value="F-BOX DOMAIN-CONTAINING PROTEIN"/>
    <property type="match status" value="1"/>
</dbReference>
<evidence type="ECO:0000313" key="4">
    <source>
        <dbReference type="Proteomes" id="UP000253426"/>
    </source>
</evidence>
<dbReference type="EMBL" id="QNRR01000001">
    <property type="protein sequence ID" value="RBP47377.1"/>
    <property type="molecule type" value="Genomic_DNA"/>
</dbReference>
<evidence type="ECO:0000313" key="3">
    <source>
        <dbReference type="EMBL" id="RBP47377.1"/>
    </source>
</evidence>
<dbReference type="Proteomes" id="UP000253426">
    <property type="component" value="Unassembled WGS sequence"/>
</dbReference>
<dbReference type="AlphaFoldDB" id="A0A366HTG5"/>
<evidence type="ECO:0000259" key="1">
    <source>
        <dbReference type="Pfam" id="PF07583"/>
    </source>
</evidence>
<dbReference type="InterPro" id="IPR022655">
    <property type="entry name" value="DUF1553"/>
</dbReference>
<protein>
    <submittedName>
        <fullName evidence="3">Uncharacterized protein DUF1553</fullName>
    </submittedName>
</protein>
<dbReference type="InterPro" id="IPR011444">
    <property type="entry name" value="DUF1549"/>
</dbReference>
<reference evidence="3 4" key="1">
    <citation type="submission" date="2018-06" db="EMBL/GenBank/DDBJ databases">
        <title>Genomic Encyclopedia of Type Strains, Phase IV (KMG-IV): sequencing the most valuable type-strain genomes for metagenomic binning, comparative biology and taxonomic classification.</title>
        <authorList>
            <person name="Goeker M."/>
        </authorList>
    </citation>
    <scope>NUCLEOTIDE SEQUENCE [LARGE SCALE GENOMIC DNA]</scope>
    <source>
        <strain evidence="3 4">DSM 25532</strain>
    </source>
</reference>
<evidence type="ECO:0000259" key="2">
    <source>
        <dbReference type="Pfam" id="PF07587"/>
    </source>
</evidence>
<dbReference type="Pfam" id="PF07587">
    <property type="entry name" value="PSD1"/>
    <property type="match status" value="1"/>
</dbReference>
<sequence>MPARPASSTRRLWTVLAGFALATGVGAEELPLHQRIDALVAATWGEARPSPQADDAELLRRLWLDFDGGIPSAEQTRAFLADTSPGKRAALVEKLLSSPRFATRMADAFDVMLMERRGENAAWREWLTASFQANKPWDAMVREILAPDFQDEKLRGAGWFITRRLEKVGQQDTDYPGLTRDVGRMFMGVDLQCCQCHRHLTVDDYKQADFNGLFTVYQNLKLQPADAKIKVPWVSEGVVAARYEFASVLTGAKGQTGPRVPFTTEVAIPAYTGDEAWLVKPDRKTKELGKPKFSPLQEIAQRLPAPENAFFARNAVNRVWFLMMGSGLVEPLDFIHSENPASHPELLDLLAKEFAAHRFDLRWLIRELALTEVYARSSALPREAAPKAGAERTYTTARERHLTAAQMTRTFLLATGELERVSTVTKAEPEKDEKKYTLADFEKAFVAALANAPKEPELQVNPTLRSSLFLRNGDHVLWAVKPRAGNLVDRVLKLPTPEAMAEELYLSILTRMPDTDEKALFAEWMERPGVEKSLAVGDFVWALLSSTEWFVNH</sequence>
<dbReference type="Pfam" id="PF07583">
    <property type="entry name" value="PSCyt2"/>
    <property type="match status" value="1"/>
</dbReference>
<name>A0A366HTG5_9BACT</name>
<gene>
    <name evidence="3" type="ORF">DES53_101174</name>
</gene>
<feature type="domain" description="DUF1553" evidence="2">
    <location>
        <begin position="298"/>
        <end position="522"/>
    </location>
</feature>
<dbReference type="PANTHER" id="PTHR35889">
    <property type="entry name" value="CYCLOINULO-OLIGOSACCHARIDE FRUCTANOTRANSFERASE-RELATED"/>
    <property type="match status" value="1"/>
</dbReference>
<proteinExistence type="predicted"/>
<organism evidence="3 4">
    <name type="scientific">Roseimicrobium gellanilyticum</name>
    <dbReference type="NCBI Taxonomy" id="748857"/>
    <lineage>
        <taxon>Bacteria</taxon>
        <taxon>Pseudomonadati</taxon>
        <taxon>Verrucomicrobiota</taxon>
        <taxon>Verrucomicrobiia</taxon>
        <taxon>Verrucomicrobiales</taxon>
        <taxon>Verrucomicrobiaceae</taxon>
        <taxon>Roseimicrobium</taxon>
    </lineage>
</organism>
<accession>A0A366HTG5</accession>
<feature type="domain" description="DUF1549" evidence="1">
    <location>
        <begin position="36"/>
        <end position="220"/>
    </location>
</feature>
<keyword evidence="4" id="KW-1185">Reference proteome</keyword>
<dbReference type="RefSeq" id="WP_113956317.1">
    <property type="nucleotide sequence ID" value="NZ_QNRR01000001.1"/>
</dbReference>
<comment type="caution">
    <text evidence="3">The sequence shown here is derived from an EMBL/GenBank/DDBJ whole genome shotgun (WGS) entry which is preliminary data.</text>
</comment>